<proteinExistence type="predicted"/>
<feature type="domain" description="PP4R3 EVH1-like" evidence="5">
    <location>
        <begin position="10"/>
        <end position="106"/>
    </location>
</feature>
<feature type="domain" description="Serine/threonine-protein phosphatase 4 regulatory subunit 3-like central" evidence="4">
    <location>
        <begin position="140"/>
        <end position="643"/>
    </location>
</feature>
<dbReference type="SUPFAM" id="SSF50729">
    <property type="entry name" value="PH domain-like"/>
    <property type="match status" value="1"/>
</dbReference>
<dbReference type="OrthoDB" id="27483at2759"/>
<dbReference type="RefSeq" id="XP_016212315.1">
    <property type="nucleotide sequence ID" value="XM_016359867.1"/>
</dbReference>
<dbReference type="GeneID" id="27314230"/>
<dbReference type="InterPro" id="IPR011993">
    <property type="entry name" value="PH-like_dom_sf"/>
</dbReference>
<accession>A0A0D1XJH0</accession>
<dbReference type="Gene3D" id="1.25.10.10">
    <property type="entry name" value="Leucine-rich Repeat Variant"/>
    <property type="match status" value="1"/>
</dbReference>
<dbReference type="VEuPathDB" id="FungiDB:PV09_06257"/>
<dbReference type="FunCoup" id="A0A0D1XJH0">
    <property type="interactions" value="876"/>
</dbReference>
<feature type="region of interest" description="Disordered" evidence="3">
    <location>
        <begin position="711"/>
        <end position="854"/>
    </location>
</feature>
<dbReference type="EMBL" id="KN847549">
    <property type="protein sequence ID" value="KIW02445.1"/>
    <property type="molecule type" value="Genomic_DNA"/>
</dbReference>
<dbReference type="GO" id="GO:0005654">
    <property type="term" value="C:nucleoplasm"/>
    <property type="evidence" value="ECO:0007669"/>
    <property type="project" value="TreeGrafter"/>
</dbReference>
<feature type="compositionally biased region" description="Polar residues" evidence="3">
    <location>
        <begin position="753"/>
        <end position="774"/>
    </location>
</feature>
<dbReference type="InterPro" id="IPR055236">
    <property type="entry name" value="EVH1_PP4R3"/>
</dbReference>
<dbReference type="Gene3D" id="2.30.29.30">
    <property type="entry name" value="Pleckstrin-homology domain (PH domain)/Phosphotyrosine-binding domain (PTB)"/>
    <property type="match status" value="1"/>
</dbReference>
<reference evidence="6 7" key="1">
    <citation type="submission" date="2015-01" db="EMBL/GenBank/DDBJ databases">
        <title>The Genome Sequence of Ochroconis gallopava CBS43764.</title>
        <authorList>
            <consortium name="The Broad Institute Genomics Platform"/>
            <person name="Cuomo C."/>
            <person name="de Hoog S."/>
            <person name="Gorbushina A."/>
            <person name="Stielow B."/>
            <person name="Teixiera M."/>
            <person name="Abouelleil A."/>
            <person name="Chapman S.B."/>
            <person name="Priest M."/>
            <person name="Young S.K."/>
            <person name="Wortman J."/>
            <person name="Nusbaum C."/>
            <person name="Birren B."/>
        </authorList>
    </citation>
    <scope>NUCLEOTIDE SEQUENCE [LARGE SCALE GENOMIC DNA]</scope>
    <source>
        <strain evidence="6 7">CBS 43764</strain>
    </source>
</reference>
<dbReference type="GO" id="GO:0030289">
    <property type="term" value="C:protein phosphatase 4 complex"/>
    <property type="evidence" value="ECO:0007669"/>
    <property type="project" value="TreeGrafter"/>
</dbReference>
<feature type="compositionally biased region" description="Low complexity" evidence="3">
    <location>
        <begin position="794"/>
        <end position="818"/>
    </location>
</feature>
<dbReference type="GO" id="GO:0072542">
    <property type="term" value="F:protein phosphatase activator activity"/>
    <property type="evidence" value="ECO:0007669"/>
    <property type="project" value="TreeGrafter"/>
</dbReference>
<evidence type="ECO:0000256" key="1">
    <source>
        <dbReference type="ARBA" id="ARBA00004123"/>
    </source>
</evidence>
<keyword evidence="2" id="KW-0539">Nucleus</keyword>
<evidence type="ECO:0000313" key="6">
    <source>
        <dbReference type="EMBL" id="KIW02446.1"/>
    </source>
</evidence>
<evidence type="ECO:0000256" key="2">
    <source>
        <dbReference type="ARBA" id="ARBA00023242"/>
    </source>
</evidence>
<dbReference type="InterPro" id="IPR006887">
    <property type="entry name" value="P4R3-like_central_dom"/>
</dbReference>
<evidence type="ECO:0000259" key="5">
    <source>
        <dbReference type="Pfam" id="PF22972"/>
    </source>
</evidence>
<dbReference type="Pfam" id="PF22972">
    <property type="entry name" value="EVH1_PP4R3"/>
    <property type="match status" value="1"/>
</dbReference>
<gene>
    <name evidence="6" type="ORF">PV09_06257</name>
</gene>
<evidence type="ECO:0000256" key="3">
    <source>
        <dbReference type="SAM" id="MobiDB-lite"/>
    </source>
</evidence>
<keyword evidence="7" id="KW-1185">Reference proteome</keyword>
<comment type="subcellular location">
    <subcellularLocation>
        <location evidence="1">Nucleus</location>
    </subcellularLocation>
</comment>
<dbReference type="PANTHER" id="PTHR23318">
    <property type="entry name" value="ATP SYNTHASE GAMMA-RELATED"/>
    <property type="match status" value="1"/>
</dbReference>
<dbReference type="STRING" id="253628.A0A0D1XJH0"/>
<dbReference type="HOGENOM" id="CLU_004909_0_1_1"/>
<dbReference type="Proteomes" id="UP000053259">
    <property type="component" value="Unassembled WGS sequence"/>
</dbReference>
<evidence type="ECO:0000313" key="7">
    <source>
        <dbReference type="Proteomes" id="UP000053259"/>
    </source>
</evidence>
<dbReference type="Pfam" id="PF04802">
    <property type="entry name" value="PP4R3"/>
    <property type="match status" value="1"/>
</dbReference>
<protein>
    <submittedName>
        <fullName evidence="6">Uncharacterized protein</fullName>
    </submittedName>
</protein>
<dbReference type="InterPro" id="IPR051137">
    <property type="entry name" value="PP4R3-like"/>
</dbReference>
<name>A0A0D1XJH0_9PEZI</name>
<dbReference type="InterPro" id="IPR016024">
    <property type="entry name" value="ARM-type_fold"/>
</dbReference>
<evidence type="ECO:0000259" key="4">
    <source>
        <dbReference type="Pfam" id="PF04802"/>
    </source>
</evidence>
<dbReference type="AlphaFoldDB" id="A0A0D1XJH0"/>
<dbReference type="PANTHER" id="PTHR23318:SF0">
    <property type="entry name" value="SERINE_THREONINE-PROTEIN PHOSPHATASE 4 REGULATORY SUBUNIT 3"/>
    <property type="match status" value="1"/>
</dbReference>
<organism evidence="6 7">
    <name type="scientific">Verruconis gallopava</name>
    <dbReference type="NCBI Taxonomy" id="253628"/>
    <lineage>
        <taxon>Eukaryota</taxon>
        <taxon>Fungi</taxon>
        <taxon>Dikarya</taxon>
        <taxon>Ascomycota</taxon>
        <taxon>Pezizomycotina</taxon>
        <taxon>Dothideomycetes</taxon>
        <taxon>Pleosporomycetidae</taxon>
        <taxon>Venturiales</taxon>
        <taxon>Sympoventuriaceae</taxon>
        <taxon>Verruconis</taxon>
    </lineage>
</organism>
<dbReference type="RefSeq" id="XP_016212314.1">
    <property type="nucleotide sequence ID" value="XM_016359866.1"/>
</dbReference>
<sequence>MALNAPPADRKRVKVYELRNNDWFDRGTGFCTGQNVNDEARIHVQSEDEPDRTLLDTKISKDDGYQKQQDTLIVWTEANVTDMALSFQEPEGCAAIWEFVNEAQRNLGGGAGLDDGLSDELMDHVSSFSLPPPDLGNLAEIENTMRVANSTAGGRDALAKFVVSAEYISKLTPLVEMAEELESLEDLHRLCNIMKTLILLNDTAIIESAVTDELVSGVVGALEYDPDFPSHKANHRQYLLDESRFKEVVKIEEPHIRKKIQYTYRLQYIKDVVLARILDDPTFSVLNSLIFFHQVDIVQHVQSNGQFLKELFSIFAPSQTDAERRKDAVIFIQQCCAIAKGLQANARQQLYQNFIGSGLFNVITFALKHPDASVRVAGTDILMALIDHDTMMMRGQVFKAVNDHQKPLTDILIELLLVEVDLGVIMQMADAIKILLDPTANIQSLDAISRNNSEFFAKIRNHGIPHADSFASELYKDGARKLFKPIIDLEKKENITDMTLAEVTLHTHLLDSLCWFVRSHAQRTKFLLVQENIAAPISRLLSCSEKHLRLSALKFFRTCIGLHDAFYNERLLKNGVFDRILDIVYETMPRDNLLNSACLDLFEFIKRENLKDLTIHLVERYRERLQGITYVETFKQLIDKYEKYMHPPIEPLSFTSVETEPNRVMIQGGQTWRQQGLKDQDPETEAYFNGVGDDEDEIQFDDTPVTALKPVHAAGANGTNPIKPLVDYPEEDDDGTMDVLAQEADEPQESTERTSTILAESTIQDTTKVSSPPESISEKRKREEDEDEDELMKIASSQTKRRSSSISSAGSTSSQNSHHSLRRKKSVQAKEGTKPKISIALAVKSGSAGGDGGE</sequence>
<dbReference type="InterPro" id="IPR011989">
    <property type="entry name" value="ARM-like"/>
</dbReference>
<dbReference type="EMBL" id="KN847549">
    <property type="protein sequence ID" value="KIW02446.1"/>
    <property type="molecule type" value="Genomic_DNA"/>
</dbReference>
<dbReference type="GO" id="GO:0006974">
    <property type="term" value="P:DNA damage response"/>
    <property type="evidence" value="ECO:0007669"/>
    <property type="project" value="TreeGrafter"/>
</dbReference>
<dbReference type="SUPFAM" id="SSF48371">
    <property type="entry name" value="ARM repeat"/>
    <property type="match status" value="1"/>
</dbReference>